<reference evidence="2 3" key="1">
    <citation type="submission" date="2017-08" db="EMBL/GenBank/DDBJ databases">
        <title>Substantial Increase in Enzyme Production by Combined Drug-Resistance Mutations in Paenibacillus agaridevorans.</title>
        <authorList>
            <person name="Tanaka Y."/>
            <person name="Funane K."/>
            <person name="Hosaka T."/>
            <person name="Shiwa Y."/>
            <person name="Fujita N."/>
            <person name="Miyazaki T."/>
            <person name="Yoshikawa H."/>
            <person name="Murakami K."/>
            <person name="Kasahara K."/>
            <person name="Inaoka T."/>
            <person name="Hiraga Y."/>
            <person name="Ochi K."/>
        </authorList>
    </citation>
    <scope>NUCLEOTIDE SEQUENCE [LARGE SCALE GENOMIC DNA]</scope>
    <source>
        <strain evidence="2 3">T-3040</strain>
    </source>
</reference>
<keyword evidence="1" id="KW-0732">Signal</keyword>
<dbReference type="SUPFAM" id="SSF53850">
    <property type="entry name" value="Periplasmic binding protein-like II"/>
    <property type="match status" value="1"/>
</dbReference>
<dbReference type="PANTHER" id="PTHR43649">
    <property type="entry name" value="ARABINOSE-BINDING PROTEIN-RELATED"/>
    <property type="match status" value="1"/>
</dbReference>
<evidence type="ECO:0000256" key="1">
    <source>
        <dbReference type="ARBA" id="ARBA00022729"/>
    </source>
</evidence>
<keyword evidence="3" id="KW-1185">Reference proteome</keyword>
<accession>A0A2R5EQW1</accession>
<evidence type="ECO:0000313" key="3">
    <source>
        <dbReference type="Proteomes" id="UP000245202"/>
    </source>
</evidence>
<dbReference type="Gene3D" id="3.40.190.10">
    <property type="entry name" value="Periplasmic binding protein-like II"/>
    <property type="match status" value="2"/>
</dbReference>
<dbReference type="EMBL" id="BDQX01000131">
    <property type="protein sequence ID" value="GBG08049.1"/>
    <property type="molecule type" value="Genomic_DNA"/>
</dbReference>
<sequence>MLTGVWGQPPADIKNSSIFKKLQEETNTVLDIQVVPVSNYDQNLNLVMAANGLPDLVHAFNSKAPTLVKAINQGAFHDLSEFDLSAYPNMTEIPELIWNNSKINGKIYGIPSPVGLNADGFMVRKDWLDKLNLKAPTTLEELREVLIAFREKDPDGNGKKDTYGLVGRGLSLLGAFGVHEPQFEDDMMLLNWMTDNYKEYLAYMNDLYANEVMPKEYFLMKNSDMKNMLVQGLGGMYSTPLHAAGEYTVDIQKKLPEASFTNLSPIQGPGGYTGQQKLGYYGMWLIPSSVDKKKVPQILAYLDKTASEEINNLINYGIQGVHYDSIEGQKVNDTEAQVKLRDEEAGQGTIVFLNKYRPYNDVTKNGFTIDGLEEELIKSIDEHIELTSASLFDTLISETYSDRYADVFKDLDATIVKVTTGEASMEDWDKYVAQLKANPTVQQMMKEFKAQYDLMNG</sequence>
<organism evidence="2 3">
    <name type="scientific">Paenibacillus agaridevorans</name>
    <dbReference type="NCBI Taxonomy" id="171404"/>
    <lineage>
        <taxon>Bacteria</taxon>
        <taxon>Bacillati</taxon>
        <taxon>Bacillota</taxon>
        <taxon>Bacilli</taxon>
        <taxon>Bacillales</taxon>
        <taxon>Paenibacillaceae</taxon>
        <taxon>Paenibacillus</taxon>
    </lineage>
</organism>
<proteinExistence type="predicted"/>
<dbReference type="InterPro" id="IPR050490">
    <property type="entry name" value="Bact_solute-bd_prot1"/>
</dbReference>
<dbReference type="PANTHER" id="PTHR43649:SF33">
    <property type="entry name" value="POLYGALACTURONAN_RHAMNOGALACTURONAN-BINDING PROTEIN YTCQ"/>
    <property type="match status" value="1"/>
</dbReference>
<protein>
    <recommendedName>
        <fullName evidence="4">ABC transporter substrate-binding protein</fullName>
    </recommendedName>
</protein>
<evidence type="ECO:0000313" key="2">
    <source>
        <dbReference type="EMBL" id="GBG08049.1"/>
    </source>
</evidence>
<evidence type="ECO:0008006" key="4">
    <source>
        <dbReference type="Google" id="ProtNLM"/>
    </source>
</evidence>
<comment type="caution">
    <text evidence="2">The sequence shown here is derived from an EMBL/GenBank/DDBJ whole genome shotgun (WGS) entry which is preliminary data.</text>
</comment>
<dbReference type="AlphaFoldDB" id="A0A2R5EQW1"/>
<gene>
    <name evidence="2" type="ORF">PAT3040_02616</name>
</gene>
<dbReference type="Proteomes" id="UP000245202">
    <property type="component" value="Unassembled WGS sequence"/>
</dbReference>
<name>A0A2R5EQW1_9BACL</name>